<keyword evidence="3" id="KW-1185">Reference proteome</keyword>
<feature type="region of interest" description="Disordered" evidence="1">
    <location>
        <begin position="68"/>
        <end position="105"/>
    </location>
</feature>
<proteinExistence type="predicted"/>
<evidence type="ECO:0000313" key="3">
    <source>
        <dbReference type="Proteomes" id="UP000190274"/>
    </source>
</evidence>
<accession>A0A1G4INQ6</accession>
<evidence type="ECO:0000256" key="1">
    <source>
        <dbReference type="SAM" id="MobiDB-lite"/>
    </source>
</evidence>
<reference evidence="2 3" key="1">
    <citation type="submission" date="2016-03" db="EMBL/GenBank/DDBJ databases">
        <authorList>
            <person name="Devillers H."/>
        </authorList>
    </citation>
    <scope>NUCLEOTIDE SEQUENCE [LARGE SCALE GENOMIC DNA]</scope>
    <source>
        <strain evidence="2">CBS 10888</strain>
    </source>
</reference>
<dbReference type="STRING" id="1266660.A0A1G4INQ6"/>
<protein>
    <submittedName>
        <fullName evidence="2">LADA_0A04654g1_1</fullName>
    </submittedName>
</protein>
<dbReference type="AlphaFoldDB" id="A0A1G4INQ6"/>
<name>A0A1G4INQ6_9SACH</name>
<dbReference type="GO" id="GO:0097196">
    <property type="term" value="C:Shu complex"/>
    <property type="evidence" value="ECO:0007669"/>
    <property type="project" value="EnsemblFungi"/>
</dbReference>
<dbReference type="GO" id="GO:0043007">
    <property type="term" value="P:maintenance of rDNA"/>
    <property type="evidence" value="ECO:0007669"/>
    <property type="project" value="EnsemblFungi"/>
</dbReference>
<organism evidence="2 3">
    <name type="scientific">Lachancea dasiensis</name>
    <dbReference type="NCBI Taxonomy" id="1072105"/>
    <lineage>
        <taxon>Eukaryota</taxon>
        <taxon>Fungi</taxon>
        <taxon>Dikarya</taxon>
        <taxon>Ascomycota</taxon>
        <taxon>Saccharomycotina</taxon>
        <taxon>Saccharomycetes</taxon>
        <taxon>Saccharomycetales</taxon>
        <taxon>Saccharomycetaceae</taxon>
        <taxon>Lachancea</taxon>
    </lineage>
</organism>
<evidence type="ECO:0000313" key="2">
    <source>
        <dbReference type="EMBL" id="SCU78246.1"/>
    </source>
</evidence>
<dbReference type="OrthoDB" id="4066852at2759"/>
<dbReference type="GO" id="GO:0035861">
    <property type="term" value="C:site of double-strand break"/>
    <property type="evidence" value="ECO:0007669"/>
    <property type="project" value="EnsemblFungi"/>
</dbReference>
<dbReference type="Proteomes" id="UP000190274">
    <property type="component" value="Chromosome A"/>
</dbReference>
<dbReference type="EMBL" id="LT598460">
    <property type="protein sequence ID" value="SCU78246.1"/>
    <property type="molecule type" value="Genomic_DNA"/>
</dbReference>
<gene>
    <name evidence="2" type="ORF">LADA_0A04654G</name>
</gene>
<sequence length="265" mass="30410">MSEEHHIDYSQLLSQLLDEKGELNDTITSFLYHLFPEELFVRAMSLLDSNDMFIYVYDKLQTESKHIKSISTEPDEPEAREALSGTSNEMLKTSEAAESRPDAGANSKDIAHLLYEGREAPLNRLIVKPETPESPPICVDLDHWFCSCEEYNCQFRSNLLNVPEQPAGPVDLEESSLYSRAIVEHELKSQAPHSDRFAQVKSLHLQFQRYFRHELAMCPHLLAFAILLQTSSAILMYFTHTNATVYLITVQNLDEWLKLHLNVIQ</sequence>
<dbReference type="GO" id="GO:0000730">
    <property type="term" value="P:DNA recombinase assembly"/>
    <property type="evidence" value="ECO:0007669"/>
    <property type="project" value="EnsemblFungi"/>
</dbReference>